<keyword evidence="3 4" id="KW-0732">Signal</keyword>
<sequence>MNRHIALLPACIWLASANLGGVQATELVYAPVNPSFGGNPLNGTWLLNNAQAQNDKKDPDALSRSSFPRPSALDRFSDQLQSRLLSQFLSEVGNGNTGSLTTDDFIVEIVDDSGSLSIQITDRLTGEISEIQVNGLNLNN</sequence>
<dbReference type="InterPro" id="IPR018893">
    <property type="entry name" value="T8SS_CsgF"/>
</dbReference>
<evidence type="ECO:0000313" key="5">
    <source>
        <dbReference type="EMBL" id="KFX69301.1"/>
    </source>
</evidence>
<dbReference type="AlphaFoldDB" id="A0A0A1YJQ2"/>
<evidence type="ECO:0000256" key="3">
    <source>
        <dbReference type="ARBA" id="ARBA00022729"/>
    </source>
</evidence>
<dbReference type="EMBL" id="AWSQ01000004">
    <property type="protein sequence ID" value="KFX69301.1"/>
    <property type="molecule type" value="Genomic_DNA"/>
</dbReference>
<keyword evidence="6" id="KW-1185">Reference proteome</keyword>
<dbReference type="OrthoDB" id="1443407at2"/>
<dbReference type="STRING" id="1395571.TMS3_0117745"/>
<feature type="chain" id="PRO_5001984967" description="Curli production assembly/transport component CsgF" evidence="4">
    <location>
        <begin position="25"/>
        <end position="140"/>
    </location>
</feature>
<accession>A0A0A1YJQ2</accession>
<proteinExistence type="predicted"/>
<evidence type="ECO:0000256" key="2">
    <source>
        <dbReference type="ARBA" id="ARBA00014031"/>
    </source>
</evidence>
<dbReference type="Proteomes" id="UP000030063">
    <property type="component" value="Unassembled WGS sequence"/>
</dbReference>
<reference evidence="5 6" key="1">
    <citation type="journal article" date="2014" name="Genome Announc.">
        <title>Draft Genome Sequence of Petroleum Oil-Degrading Marine Bacterium Pseudomonas taeanensis Strain MS-3, Isolated from a Crude Oil-Contaminated Seashore.</title>
        <authorList>
            <person name="Lee S.Y."/>
            <person name="Kim S.H."/>
            <person name="Lee D.G."/>
            <person name="Shin S."/>
            <person name="Yun S.H."/>
            <person name="Choi C.W."/>
            <person name="Chung Y.H."/>
            <person name="Choi J.S."/>
            <person name="Kahng H.Y."/>
            <person name="Kim S.I."/>
        </authorList>
    </citation>
    <scope>NUCLEOTIDE SEQUENCE [LARGE SCALE GENOMIC DNA]</scope>
    <source>
        <strain evidence="5 6">MS-3</strain>
    </source>
</reference>
<gene>
    <name evidence="5" type="ORF">TMS3_0117745</name>
</gene>
<organism evidence="5 6">
    <name type="scientific">Pseudomonas taeanensis MS-3</name>
    <dbReference type="NCBI Taxonomy" id="1395571"/>
    <lineage>
        <taxon>Bacteria</taxon>
        <taxon>Pseudomonadati</taxon>
        <taxon>Pseudomonadota</taxon>
        <taxon>Gammaproteobacteria</taxon>
        <taxon>Pseudomonadales</taxon>
        <taxon>Pseudomonadaceae</taxon>
        <taxon>Pseudomonas</taxon>
    </lineage>
</organism>
<evidence type="ECO:0000256" key="4">
    <source>
        <dbReference type="SAM" id="SignalP"/>
    </source>
</evidence>
<dbReference type="RefSeq" id="WP_025166540.1">
    <property type="nucleotide sequence ID" value="NZ_AWSQ01000004.1"/>
</dbReference>
<comment type="function">
    <text evidence="1">May be involved in the biogenesis of curli organelles.</text>
</comment>
<protein>
    <recommendedName>
        <fullName evidence="2">Curli production assembly/transport component CsgF</fullName>
    </recommendedName>
</protein>
<dbReference type="eggNOG" id="ENOG5032U3R">
    <property type="taxonomic scope" value="Bacteria"/>
</dbReference>
<name>A0A0A1YJQ2_9PSED</name>
<feature type="signal peptide" evidence="4">
    <location>
        <begin position="1"/>
        <end position="24"/>
    </location>
</feature>
<evidence type="ECO:0000313" key="6">
    <source>
        <dbReference type="Proteomes" id="UP000030063"/>
    </source>
</evidence>
<comment type="caution">
    <text evidence="5">The sequence shown here is derived from an EMBL/GenBank/DDBJ whole genome shotgun (WGS) entry which is preliminary data.</text>
</comment>
<dbReference type="Pfam" id="PF10614">
    <property type="entry name" value="CsgF"/>
    <property type="match status" value="1"/>
</dbReference>
<evidence type="ECO:0000256" key="1">
    <source>
        <dbReference type="ARBA" id="ARBA00003989"/>
    </source>
</evidence>